<evidence type="ECO:0000256" key="1">
    <source>
        <dbReference type="SAM" id="MobiDB-lite"/>
    </source>
</evidence>
<dbReference type="AlphaFoldDB" id="B9TLZ5"/>
<name>B9TLZ5_RICCO</name>
<sequence length="99" mass="10949">RRHHARIVAWTQFDRHGQVTGRDLVGNRGGLRRFATHLGQYASGDHDAGQHQHRKGCGGHAGHDVPRSFCIPARGNDDVIGDIRIQGDQLAECFFGGRE</sequence>
<dbReference type="InParanoid" id="B9TLZ5"/>
<evidence type="ECO:0000313" key="3">
    <source>
        <dbReference type="Proteomes" id="UP000008311"/>
    </source>
</evidence>
<dbReference type="Proteomes" id="UP000008311">
    <property type="component" value="Unassembled WGS sequence"/>
</dbReference>
<keyword evidence="3" id="KW-1185">Reference proteome</keyword>
<feature type="region of interest" description="Disordered" evidence="1">
    <location>
        <begin position="42"/>
        <end position="61"/>
    </location>
</feature>
<accession>B9TLZ5</accession>
<organism evidence="2 3">
    <name type="scientific">Ricinus communis</name>
    <name type="common">Castor bean</name>
    <dbReference type="NCBI Taxonomy" id="3988"/>
    <lineage>
        <taxon>Eukaryota</taxon>
        <taxon>Viridiplantae</taxon>
        <taxon>Streptophyta</taxon>
        <taxon>Embryophyta</taxon>
        <taxon>Tracheophyta</taxon>
        <taxon>Spermatophyta</taxon>
        <taxon>Magnoliopsida</taxon>
        <taxon>eudicotyledons</taxon>
        <taxon>Gunneridae</taxon>
        <taxon>Pentapetalae</taxon>
        <taxon>rosids</taxon>
        <taxon>fabids</taxon>
        <taxon>Malpighiales</taxon>
        <taxon>Euphorbiaceae</taxon>
        <taxon>Acalyphoideae</taxon>
        <taxon>Acalypheae</taxon>
        <taxon>Ricinus</taxon>
    </lineage>
</organism>
<evidence type="ECO:0000313" key="2">
    <source>
        <dbReference type="EMBL" id="EEF23120.1"/>
    </source>
</evidence>
<proteinExistence type="predicted"/>
<reference evidence="3" key="1">
    <citation type="journal article" date="2010" name="Nat. Biotechnol.">
        <title>Draft genome sequence of the oilseed species Ricinus communis.</title>
        <authorList>
            <person name="Chan A.P."/>
            <person name="Crabtree J."/>
            <person name="Zhao Q."/>
            <person name="Lorenzi H."/>
            <person name="Orvis J."/>
            <person name="Puiu D."/>
            <person name="Melake-Berhan A."/>
            <person name="Jones K.M."/>
            <person name="Redman J."/>
            <person name="Chen G."/>
            <person name="Cahoon E.B."/>
            <person name="Gedil M."/>
            <person name="Stanke M."/>
            <person name="Haas B.J."/>
            <person name="Wortman J.R."/>
            <person name="Fraser-Liggett C.M."/>
            <person name="Ravel J."/>
            <person name="Rabinowicz P.D."/>
        </authorList>
    </citation>
    <scope>NUCLEOTIDE SEQUENCE [LARGE SCALE GENOMIC DNA]</scope>
    <source>
        <strain evidence="3">cv. Hale</strain>
    </source>
</reference>
<gene>
    <name evidence="2" type="ORF">RCOM_2029640</name>
</gene>
<feature type="non-terminal residue" evidence="2">
    <location>
        <position position="1"/>
    </location>
</feature>
<dbReference type="EMBL" id="EQ987756">
    <property type="protein sequence ID" value="EEF23120.1"/>
    <property type="molecule type" value="Genomic_DNA"/>
</dbReference>
<protein>
    <submittedName>
        <fullName evidence="2">Uncharacterized protein</fullName>
    </submittedName>
</protein>